<organism evidence="2 3">
    <name type="scientific">Zalophus californianus</name>
    <name type="common">California sealion</name>
    <dbReference type="NCBI Taxonomy" id="9704"/>
    <lineage>
        <taxon>Eukaryota</taxon>
        <taxon>Metazoa</taxon>
        <taxon>Chordata</taxon>
        <taxon>Craniata</taxon>
        <taxon>Vertebrata</taxon>
        <taxon>Euteleostomi</taxon>
        <taxon>Mammalia</taxon>
        <taxon>Eutheria</taxon>
        <taxon>Laurasiatheria</taxon>
        <taxon>Carnivora</taxon>
        <taxon>Caniformia</taxon>
        <taxon>Pinnipedia</taxon>
        <taxon>Otariidae</taxon>
        <taxon>Zalophus</taxon>
    </lineage>
</organism>
<protein>
    <submittedName>
        <fullName evidence="3">Spidroin-2-like</fullName>
    </submittedName>
</protein>
<evidence type="ECO:0000313" key="2">
    <source>
        <dbReference type="Proteomes" id="UP000515165"/>
    </source>
</evidence>
<feature type="compositionally biased region" description="Low complexity" evidence="1">
    <location>
        <begin position="85"/>
        <end position="97"/>
    </location>
</feature>
<dbReference type="KEGG" id="zca:118356848"/>
<dbReference type="RefSeq" id="XP_035582750.1">
    <property type="nucleotide sequence ID" value="XM_035726857.1"/>
</dbReference>
<evidence type="ECO:0000313" key="3">
    <source>
        <dbReference type="RefSeq" id="XP_035582750.1"/>
    </source>
</evidence>
<dbReference type="GeneID" id="118356848"/>
<feature type="compositionally biased region" description="Pro residues" evidence="1">
    <location>
        <begin position="63"/>
        <end position="78"/>
    </location>
</feature>
<keyword evidence="2" id="KW-1185">Reference proteome</keyword>
<proteinExistence type="predicted"/>
<dbReference type="Proteomes" id="UP000515165">
    <property type="component" value="Chromosome 3"/>
</dbReference>
<name>A0A6P9F6K2_ZALCA</name>
<reference evidence="3" key="1">
    <citation type="submission" date="2025-08" db="UniProtKB">
        <authorList>
            <consortium name="RefSeq"/>
        </authorList>
    </citation>
    <scope>IDENTIFICATION</scope>
    <source>
        <tissue evidence="3">Blood</tissue>
    </source>
</reference>
<dbReference type="AlphaFoldDB" id="A0A6P9F6K2"/>
<feature type="region of interest" description="Disordered" evidence="1">
    <location>
        <begin position="33"/>
        <end position="171"/>
    </location>
</feature>
<feature type="compositionally biased region" description="Low complexity" evidence="1">
    <location>
        <begin position="106"/>
        <end position="127"/>
    </location>
</feature>
<sequence>MNEYRLKPMTLEAYSKALKKDFGQRRLLKAALEGRGLNRQKRPERQPCEEPPNGGERRGQAPPGAPRRPPRALPPRPAGPGGDGDSPSRAAGAAPRAPRGPRCRDAAAAAAAAPGPLAELAARARGAQSLQSRREASVEERGWGSGGAREKNPPLASRARKRGGEAPSSAS</sequence>
<accession>A0A6P9F6K2</accession>
<evidence type="ECO:0000256" key="1">
    <source>
        <dbReference type="SAM" id="MobiDB-lite"/>
    </source>
</evidence>
<gene>
    <name evidence="3" type="primary">LOC118356848</name>
</gene>
<feature type="compositionally biased region" description="Basic and acidic residues" evidence="1">
    <location>
        <begin position="132"/>
        <end position="152"/>
    </location>
</feature>